<dbReference type="PROSITE" id="PS51257">
    <property type="entry name" value="PROKAR_LIPOPROTEIN"/>
    <property type="match status" value="1"/>
</dbReference>
<protein>
    <submittedName>
        <fullName evidence="1">Uncharacterized protein</fullName>
    </submittedName>
</protein>
<evidence type="ECO:0000313" key="1">
    <source>
        <dbReference type="EMBL" id="SVB11980.1"/>
    </source>
</evidence>
<reference evidence="1" key="1">
    <citation type="submission" date="2018-05" db="EMBL/GenBank/DDBJ databases">
        <authorList>
            <person name="Lanie J.A."/>
            <person name="Ng W.-L."/>
            <person name="Kazmierczak K.M."/>
            <person name="Andrzejewski T.M."/>
            <person name="Davidsen T.M."/>
            <person name="Wayne K.J."/>
            <person name="Tettelin H."/>
            <person name="Glass J.I."/>
            <person name="Rusch D."/>
            <person name="Podicherti R."/>
            <person name="Tsui H.-C.T."/>
            <person name="Winkler M.E."/>
        </authorList>
    </citation>
    <scope>NUCLEOTIDE SEQUENCE</scope>
</reference>
<dbReference type="AlphaFoldDB" id="A0A382BDN9"/>
<proteinExistence type="predicted"/>
<feature type="non-terminal residue" evidence="1">
    <location>
        <position position="24"/>
    </location>
</feature>
<name>A0A382BDN9_9ZZZZ</name>
<sequence>MKQIINYSAVAISAMFIAVGCGGS</sequence>
<organism evidence="1">
    <name type="scientific">marine metagenome</name>
    <dbReference type="NCBI Taxonomy" id="408172"/>
    <lineage>
        <taxon>unclassified sequences</taxon>
        <taxon>metagenomes</taxon>
        <taxon>ecological metagenomes</taxon>
    </lineage>
</organism>
<gene>
    <name evidence="1" type="ORF">METZ01_LOCUS164834</name>
</gene>
<accession>A0A382BDN9</accession>
<dbReference type="EMBL" id="UINC01029374">
    <property type="protein sequence ID" value="SVB11980.1"/>
    <property type="molecule type" value="Genomic_DNA"/>
</dbReference>